<evidence type="ECO:0000256" key="7">
    <source>
        <dbReference type="ARBA" id="ARBA00023065"/>
    </source>
</evidence>
<dbReference type="GO" id="GO:0051453">
    <property type="term" value="P:regulation of intracellular pH"/>
    <property type="evidence" value="ECO:0007669"/>
    <property type="project" value="TreeGrafter"/>
</dbReference>
<feature type="non-terminal residue" evidence="12">
    <location>
        <position position="1"/>
    </location>
</feature>
<keyword evidence="7" id="KW-0406">Ion transport</keyword>
<evidence type="ECO:0000256" key="3">
    <source>
        <dbReference type="ARBA" id="ARBA00022475"/>
    </source>
</evidence>
<keyword evidence="8 10" id="KW-0472">Membrane</keyword>
<dbReference type="EMBL" id="CASHTH010000889">
    <property type="protein sequence ID" value="CAI8008727.1"/>
    <property type="molecule type" value="Genomic_DNA"/>
</dbReference>
<feature type="transmembrane region" description="Helical" evidence="10">
    <location>
        <begin position="92"/>
        <end position="110"/>
    </location>
</feature>
<evidence type="ECO:0000256" key="5">
    <source>
        <dbReference type="ARBA" id="ARBA00022989"/>
    </source>
</evidence>
<keyword evidence="6" id="KW-0915">Sodium</keyword>
<feature type="transmembrane region" description="Helical" evidence="10">
    <location>
        <begin position="57"/>
        <end position="80"/>
    </location>
</feature>
<keyword evidence="9" id="KW-0739">Sodium transport</keyword>
<feature type="domain" description="Cation/H+ exchanger transmembrane" evidence="11">
    <location>
        <begin position="42"/>
        <end position="122"/>
    </location>
</feature>
<organism evidence="12 13">
    <name type="scientific">Geodia barretti</name>
    <name type="common">Barrett's horny sponge</name>
    <dbReference type="NCBI Taxonomy" id="519541"/>
    <lineage>
        <taxon>Eukaryota</taxon>
        <taxon>Metazoa</taxon>
        <taxon>Porifera</taxon>
        <taxon>Demospongiae</taxon>
        <taxon>Heteroscleromorpha</taxon>
        <taxon>Tetractinellida</taxon>
        <taxon>Astrophorina</taxon>
        <taxon>Geodiidae</taxon>
        <taxon>Geodia</taxon>
    </lineage>
</organism>
<dbReference type="GO" id="GO:0015385">
    <property type="term" value="F:sodium:proton antiporter activity"/>
    <property type="evidence" value="ECO:0007669"/>
    <property type="project" value="InterPro"/>
</dbReference>
<keyword evidence="2" id="KW-0813">Transport</keyword>
<dbReference type="GO" id="GO:0098719">
    <property type="term" value="P:sodium ion import across plasma membrane"/>
    <property type="evidence" value="ECO:0007669"/>
    <property type="project" value="TreeGrafter"/>
</dbReference>
<evidence type="ECO:0000256" key="2">
    <source>
        <dbReference type="ARBA" id="ARBA00022448"/>
    </source>
</evidence>
<comment type="subcellular location">
    <subcellularLocation>
        <location evidence="1">Cell membrane</location>
        <topology evidence="1">Multi-pass membrane protein</topology>
    </subcellularLocation>
</comment>
<feature type="transmembrane region" description="Helical" evidence="10">
    <location>
        <begin position="32"/>
        <end position="50"/>
    </location>
</feature>
<comment type="caution">
    <text evidence="12">The sequence shown here is derived from an EMBL/GenBank/DDBJ whole genome shotgun (WGS) entry which is preliminary data.</text>
</comment>
<evidence type="ECO:0000313" key="13">
    <source>
        <dbReference type="Proteomes" id="UP001174909"/>
    </source>
</evidence>
<evidence type="ECO:0000256" key="6">
    <source>
        <dbReference type="ARBA" id="ARBA00023053"/>
    </source>
</evidence>
<dbReference type="Proteomes" id="UP001174909">
    <property type="component" value="Unassembled WGS sequence"/>
</dbReference>
<evidence type="ECO:0000256" key="8">
    <source>
        <dbReference type="ARBA" id="ARBA00023136"/>
    </source>
</evidence>
<evidence type="ECO:0000256" key="10">
    <source>
        <dbReference type="SAM" id="Phobius"/>
    </source>
</evidence>
<dbReference type="Pfam" id="PF00999">
    <property type="entry name" value="Na_H_Exchanger"/>
    <property type="match status" value="1"/>
</dbReference>
<dbReference type="InterPro" id="IPR006153">
    <property type="entry name" value="Cation/H_exchanger_TM"/>
</dbReference>
<reference evidence="12" key="1">
    <citation type="submission" date="2023-03" db="EMBL/GenBank/DDBJ databases">
        <authorList>
            <person name="Steffen K."/>
            <person name="Cardenas P."/>
        </authorList>
    </citation>
    <scope>NUCLEOTIDE SEQUENCE</scope>
</reference>
<keyword evidence="4 10" id="KW-0812">Transmembrane</keyword>
<dbReference type="GO" id="GO:0005886">
    <property type="term" value="C:plasma membrane"/>
    <property type="evidence" value="ECO:0007669"/>
    <property type="project" value="UniProtKB-SubCell"/>
</dbReference>
<evidence type="ECO:0000256" key="9">
    <source>
        <dbReference type="ARBA" id="ARBA00023201"/>
    </source>
</evidence>
<dbReference type="InterPro" id="IPR018422">
    <property type="entry name" value="Cation/H_exchanger_CPA1"/>
</dbReference>
<keyword evidence="3" id="KW-1003">Cell membrane</keyword>
<dbReference type="AlphaFoldDB" id="A0AA35WCY7"/>
<accession>A0AA35WCY7</accession>
<gene>
    <name evidence="12" type="ORF">GBAR_LOCUS5947</name>
</gene>
<name>A0AA35WCY7_GEOBA</name>
<keyword evidence="13" id="KW-1185">Reference proteome</keyword>
<dbReference type="PANTHER" id="PTHR10110:SF86">
    <property type="entry name" value="SODIUM_HYDROGEN EXCHANGER 7"/>
    <property type="match status" value="1"/>
</dbReference>
<keyword evidence="5 10" id="KW-1133">Transmembrane helix</keyword>
<evidence type="ECO:0000256" key="4">
    <source>
        <dbReference type="ARBA" id="ARBA00022692"/>
    </source>
</evidence>
<evidence type="ECO:0000313" key="12">
    <source>
        <dbReference type="EMBL" id="CAI8008727.1"/>
    </source>
</evidence>
<sequence length="123" mass="13552">MPTEEQHFEVENCSSNATHHGGAHSAHTSPGTVLFLFAAFAVGALVRHVLKRTPIPYTVLLMVVGLIIGALSEIEVMSFLQEYTKLASIDPHLMLFIFLPTLIFESAFVMDVHTFRKTIGQAV</sequence>
<evidence type="ECO:0000259" key="11">
    <source>
        <dbReference type="Pfam" id="PF00999"/>
    </source>
</evidence>
<proteinExistence type="predicted"/>
<evidence type="ECO:0000256" key="1">
    <source>
        <dbReference type="ARBA" id="ARBA00004651"/>
    </source>
</evidence>
<dbReference type="PANTHER" id="PTHR10110">
    <property type="entry name" value="SODIUM/HYDROGEN EXCHANGER"/>
    <property type="match status" value="1"/>
</dbReference>
<protein>
    <submittedName>
        <fullName evidence="12">Sodium/hydrogen exchanger 7</fullName>
    </submittedName>
</protein>
<dbReference type="GO" id="GO:0015386">
    <property type="term" value="F:potassium:proton antiporter activity"/>
    <property type="evidence" value="ECO:0007669"/>
    <property type="project" value="TreeGrafter"/>
</dbReference>